<dbReference type="InterPro" id="IPR011639">
    <property type="entry name" value="MethylTrfase_TaqI-like_dom"/>
</dbReference>
<evidence type="ECO:0000256" key="4">
    <source>
        <dbReference type="ARBA" id="ARBA00022691"/>
    </source>
</evidence>
<dbReference type="InterPro" id="IPR002052">
    <property type="entry name" value="DNA_methylase_N6_adenine_CS"/>
</dbReference>
<gene>
    <name evidence="9" type="ORF">HMPREF9015_02003</name>
</gene>
<dbReference type="Gene3D" id="3.40.50.150">
    <property type="entry name" value="Vaccinia Virus protein VP39"/>
    <property type="match status" value="1"/>
</dbReference>
<keyword evidence="6" id="KW-0238">DNA-binding</keyword>
<dbReference type="GO" id="GO:0032259">
    <property type="term" value="P:methylation"/>
    <property type="evidence" value="ECO:0007669"/>
    <property type="project" value="UniProtKB-KW"/>
</dbReference>
<reference evidence="9 10" key="1">
    <citation type="submission" date="2013-06" db="EMBL/GenBank/DDBJ databases">
        <authorList>
            <person name="Weinstock G."/>
            <person name="Sodergren E."/>
            <person name="Lobos E.A."/>
            <person name="Fulton L."/>
            <person name="Fulton R."/>
            <person name="Courtney L."/>
            <person name="Fronick C."/>
            <person name="O'Laughlin M."/>
            <person name="Godfrey J."/>
            <person name="Wilson R.M."/>
            <person name="Miner T."/>
            <person name="Farmer C."/>
            <person name="Delehaunty K."/>
            <person name="Cordes M."/>
            <person name="Minx P."/>
            <person name="Tomlinson C."/>
            <person name="Chen J."/>
            <person name="Wollam A."/>
            <person name="Pepin K.H."/>
            <person name="Bhonagiri V."/>
            <person name="Zhang X."/>
            <person name="Warren W."/>
            <person name="Mitreva M."/>
            <person name="Mardis E.R."/>
            <person name="Wilson R.K."/>
        </authorList>
    </citation>
    <scope>NUCLEOTIDE SEQUENCE [LARGE SCALE GENOMIC DNA]</scope>
    <source>
        <strain evidence="9 10">F0279</strain>
    </source>
</reference>
<dbReference type="PANTHER" id="PTHR33841">
    <property type="entry name" value="DNA METHYLTRANSFERASE YEEA-RELATED"/>
    <property type="match status" value="1"/>
</dbReference>
<dbReference type="InterPro" id="IPR029063">
    <property type="entry name" value="SAM-dependent_MTases_sf"/>
</dbReference>
<keyword evidence="4" id="KW-0949">S-adenosyl-L-methionine</keyword>
<dbReference type="SUPFAM" id="SSF53335">
    <property type="entry name" value="S-adenosyl-L-methionine-dependent methyltransferases"/>
    <property type="match status" value="1"/>
</dbReference>
<dbReference type="Pfam" id="PF07669">
    <property type="entry name" value="Eco57I"/>
    <property type="match status" value="1"/>
</dbReference>
<accession>U2PCG3</accession>
<dbReference type="AlphaFoldDB" id="U2PCG3"/>
<feature type="domain" description="Type II methyltransferase M.TaqI-like" evidence="8">
    <location>
        <begin position="145"/>
        <end position="295"/>
    </location>
</feature>
<dbReference type="PROSITE" id="PS00092">
    <property type="entry name" value="N6_MTASE"/>
    <property type="match status" value="1"/>
</dbReference>
<evidence type="ECO:0000313" key="9">
    <source>
        <dbReference type="EMBL" id="ERK48205.1"/>
    </source>
</evidence>
<evidence type="ECO:0000256" key="5">
    <source>
        <dbReference type="ARBA" id="ARBA00022747"/>
    </source>
</evidence>
<organism evidence="9 10">
    <name type="scientific">Leptotrichia wadei (strain F0279)</name>
    <dbReference type="NCBI Taxonomy" id="888055"/>
    <lineage>
        <taxon>Bacteria</taxon>
        <taxon>Fusobacteriati</taxon>
        <taxon>Fusobacteriota</taxon>
        <taxon>Fusobacteriia</taxon>
        <taxon>Fusobacteriales</taxon>
        <taxon>Leptotrichiaceae</taxon>
        <taxon>Leptotrichia</taxon>
    </lineage>
</organism>
<name>U2PCG3_LEPWF</name>
<dbReference type="GO" id="GO:0009307">
    <property type="term" value="P:DNA restriction-modification system"/>
    <property type="evidence" value="ECO:0007669"/>
    <property type="project" value="UniProtKB-KW"/>
</dbReference>
<proteinExistence type="predicted"/>
<dbReference type="PANTHER" id="PTHR33841:SF6">
    <property type="entry name" value="TYPE II METHYLTRANSFERASE M.HINDII"/>
    <property type="match status" value="1"/>
</dbReference>
<dbReference type="InterPro" id="IPR050953">
    <property type="entry name" value="N4_N6_ade-DNA_methylase"/>
</dbReference>
<dbReference type="HOGENOM" id="CLU_030414_0_0_0"/>
<comment type="caution">
    <text evidence="9">The sequence shown here is derived from an EMBL/GenBank/DDBJ whole genome shotgun (WGS) entry which is preliminary data.</text>
</comment>
<dbReference type="eggNOG" id="COG0286">
    <property type="taxonomic scope" value="Bacteria"/>
</dbReference>
<evidence type="ECO:0000256" key="7">
    <source>
        <dbReference type="ARBA" id="ARBA00047942"/>
    </source>
</evidence>
<dbReference type="EC" id="2.1.1.72" evidence="1"/>
<comment type="catalytic activity">
    <reaction evidence="7">
        <text>a 2'-deoxyadenosine in DNA + S-adenosyl-L-methionine = an N(6)-methyl-2'-deoxyadenosine in DNA + S-adenosyl-L-homocysteine + H(+)</text>
        <dbReference type="Rhea" id="RHEA:15197"/>
        <dbReference type="Rhea" id="RHEA-COMP:12418"/>
        <dbReference type="Rhea" id="RHEA-COMP:12419"/>
        <dbReference type="ChEBI" id="CHEBI:15378"/>
        <dbReference type="ChEBI" id="CHEBI:57856"/>
        <dbReference type="ChEBI" id="CHEBI:59789"/>
        <dbReference type="ChEBI" id="CHEBI:90615"/>
        <dbReference type="ChEBI" id="CHEBI:90616"/>
        <dbReference type="EC" id="2.1.1.72"/>
    </reaction>
</comment>
<keyword evidence="2 9" id="KW-0489">Methyltransferase</keyword>
<dbReference type="GO" id="GO:0009007">
    <property type="term" value="F:site-specific DNA-methyltransferase (adenine-specific) activity"/>
    <property type="evidence" value="ECO:0007669"/>
    <property type="project" value="UniProtKB-EC"/>
</dbReference>
<dbReference type="GO" id="GO:0003677">
    <property type="term" value="F:DNA binding"/>
    <property type="evidence" value="ECO:0007669"/>
    <property type="project" value="UniProtKB-KW"/>
</dbReference>
<protein>
    <recommendedName>
        <fullName evidence="1">site-specific DNA-methyltransferase (adenine-specific)</fullName>
        <ecNumber evidence="1">2.1.1.72</ecNumber>
    </recommendedName>
</protein>
<sequence length="603" mass="70738">MNSNNKLTKYKLILQKLRNFNVYEIENGIMYFYLSKLGYKKNEYISENSKKISLILNNDLDSNLETIIDVFENLIDTETKSENGMVFTPYYIAEYICKNVFSDLNNFNLNVNIIDSSCGCGIFLFSAIEILMKKFKTNVDVIIENNIFGIDINEDNVRRTKLILKLISAKYGGDYKNLKTNIVCDDGLICNWNEKFNVNSFNYIIGNPPYINSHNLNGTVIKNLKDNFETTKKGVTNIFYAFIEYATNFISSDGKLGYIIPNNFLTIKSAYNFRSFLTNNKLLDCIIDFGENMIFKPIRTYNCILILSKKKQDYFLYSNVEKTNNIEKSLNEINFDKMKLEQLDNNGWKLVDKTVYNNIKKIESNEVTIKDFIRTGIATLRDSVYLVEKDESGYYKKYNDKKIYIEKEIIKPIYKVSKLKLCNDVNLSKKYIIFPYVKENGKYILMKEKILLNKYPKAFFILDKMKDELNLRDKGKGSAYGWYAYGRTQGLNKYGKKLLFPTFSDKPKFTYIKEKDSLFCNGYAVFENNVYELEIIQKILNSDVMDYYIKNTSYSIEGGYFCYQKKYVENFSIPKLNQEEINFIKNCNIESLNKFLWTKYNLK</sequence>
<evidence type="ECO:0000256" key="6">
    <source>
        <dbReference type="ARBA" id="ARBA00023125"/>
    </source>
</evidence>
<dbReference type="Proteomes" id="UP000016626">
    <property type="component" value="Unassembled WGS sequence"/>
</dbReference>
<keyword evidence="3" id="KW-0808">Transferase</keyword>
<keyword evidence="5" id="KW-0680">Restriction system</keyword>
<dbReference type="EMBL" id="AWVM01000104">
    <property type="protein sequence ID" value="ERK48205.1"/>
    <property type="molecule type" value="Genomic_DNA"/>
</dbReference>
<evidence type="ECO:0000256" key="1">
    <source>
        <dbReference type="ARBA" id="ARBA00011900"/>
    </source>
</evidence>
<dbReference type="PATRIC" id="fig|888055.3.peg.1924"/>
<evidence type="ECO:0000256" key="2">
    <source>
        <dbReference type="ARBA" id="ARBA00022603"/>
    </source>
</evidence>
<evidence type="ECO:0000259" key="8">
    <source>
        <dbReference type="Pfam" id="PF07669"/>
    </source>
</evidence>
<evidence type="ECO:0000313" key="10">
    <source>
        <dbReference type="Proteomes" id="UP000016626"/>
    </source>
</evidence>
<evidence type="ECO:0000256" key="3">
    <source>
        <dbReference type="ARBA" id="ARBA00022679"/>
    </source>
</evidence>
<dbReference type="RefSeq" id="WP_021746906.1">
    <property type="nucleotide sequence ID" value="NZ_KI271422.1"/>
</dbReference>
<dbReference type="PRINTS" id="PR00507">
    <property type="entry name" value="N12N6MTFRASE"/>
</dbReference>